<accession>A0A0U3FR61</accession>
<dbReference type="STRING" id="121292.AU252_09470"/>
<dbReference type="AlphaFoldDB" id="A0A0U3FR61"/>
<protein>
    <submittedName>
        <fullName evidence="1">Uncharacterized protein</fullName>
    </submittedName>
</protein>
<evidence type="ECO:0000313" key="2">
    <source>
        <dbReference type="Proteomes" id="UP000065151"/>
    </source>
</evidence>
<gene>
    <name evidence="1" type="ORF">AU252_09470</name>
</gene>
<sequence length="71" mass="7582">MVLRWPETWGGILIEAPLSGNGATPALAGQVHGNHVVSYNRQLMMAILHEKVQIAKAVNATAIPLEDAPRG</sequence>
<evidence type="ECO:0000313" key="1">
    <source>
        <dbReference type="EMBL" id="ALV41351.1"/>
    </source>
</evidence>
<reference evidence="1 2" key="1">
    <citation type="submission" date="2015-12" db="EMBL/GenBank/DDBJ databases">
        <authorList>
            <person name="Shamseldin A."/>
            <person name="Moawad H."/>
            <person name="Abd El-Rahim W.M."/>
            <person name="Sadowsky M.J."/>
        </authorList>
    </citation>
    <scope>NUCLEOTIDE SEQUENCE [LARGE SCALE GENOMIC DNA]</scope>
    <source>
        <strain evidence="1 2">Ar51</strain>
    </source>
</reference>
<dbReference type="Proteomes" id="UP000065151">
    <property type="component" value="Chromosome"/>
</dbReference>
<dbReference type="EMBL" id="CP013747">
    <property type="protein sequence ID" value="ALV41351.1"/>
    <property type="molecule type" value="Genomic_DNA"/>
</dbReference>
<proteinExistence type="predicted"/>
<dbReference type="Gene3D" id="3.90.180.10">
    <property type="entry name" value="Medium-chain alcohol dehydrogenases, catalytic domain"/>
    <property type="match status" value="1"/>
</dbReference>
<organism evidence="1">
    <name type="scientific">Pseudarthrobacter sulfonivorans</name>
    <dbReference type="NCBI Taxonomy" id="121292"/>
    <lineage>
        <taxon>Bacteria</taxon>
        <taxon>Bacillati</taxon>
        <taxon>Actinomycetota</taxon>
        <taxon>Actinomycetes</taxon>
        <taxon>Micrococcales</taxon>
        <taxon>Micrococcaceae</taxon>
        <taxon>Pseudarthrobacter</taxon>
    </lineage>
</organism>
<name>A0A0U3FR61_9MICC</name>
<dbReference type="KEGG" id="psul:AU252_09470"/>